<sequence>MLNDFIQKGNKIKIDIELDPSNISIYGIIDNIDDTLLEIIIDGTYIQNAVRNATCIIPGDIKTIKFETIILGSKNNRLYLAIPMNESIGVLQRRKHVRSPIDLYVNCCFVGFNEKKVDIDQYYTVKLTEISSGGVRINSHSSLPLGSILVFEMLLDNEPVMLTIKVLRCLESLDRKTFEIGCEFVGLDNSMEQKIMSYCFKLQKNMYKELKSVGK</sequence>
<name>A0A4R2TRX1_9FIRM</name>
<keyword evidence="2" id="KW-0966">Cell projection</keyword>
<dbReference type="AlphaFoldDB" id="A0A4R2TRX1"/>
<accession>A0A4R2TRX1</accession>
<dbReference type="OrthoDB" id="1951449at2"/>
<dbReference type="Proteomes" id="UP000295504">
    <property type="component" value="Unassembled WGS sequence"/>
</dbReference>
<dbReference type="InterPro" id="IPR009875">
    <property type="entry name" value="PilZ_domain"/>
</dbReference>
<dbReference type="Pfam" id="PF07238">
    <property type="entry name" value="PilZ"/>
    <property type="match status" value="1"/>
</dbReference>
<organism evidence="2 3">
    <name type="scientific">Serpentinicella alkaliphila</name>
    <dbReference type="NCBI Taxonomy" id="1734049"/>
    <lineage>
        <taxon>Bacteria</taxon>
        <taxon>Bacillati</taxon>
        <taxon>Bacillota</taxon>
        <taxon>Clostridia</taxon>
        <taxon>Peptostreptococcales</taxon>
        <taxon>Natronincolaceae</taxon>
        <taxon>Serpentinicella</taxon>
    </lineage>
</organism>
<keyword evidence="3" id="KW-1185">Reference proteome</keyword>
<reference evidence="2 3" key="1">
    <citation type="submission" date="2019-03" db="EMBL/GenBank/DDBJ databases">
        <title>Genomic Encyclopedia of Type Strains, Phase IV (KMG-IV): sequencing the most valuable type-strain genomes for metagenomic binning, comparative biology and taxonomic classification.</title>
        <authorList>
            <person name="Goeker M."/>
        </authorList>
    </citation>
    <scope>NUCLEOTIDE SEQUENCE [LARGE SCALE GENOMIC DNA]</scope>
    <source>
        <strain evidence="2 3">DSM 100013</strain>
    </source>
</reference>
<dbReference type="EMBL" id="SLYC01000003">
    <property type="protein sequence ID" value="TCQ06600.1"/>
    <property type="molecule type" value="Genomic_DNA"/>
</dbReference>
<dbReference type="Gene3D" id="2.40.10.220">
    <property type="entry name" value="predicted glycosyltransferase like domains"/>
    <property type="match status" value="1"/>
</dbReference>
<comment type="caution">
    <text evidence="2">The sequence shown here is derived from an EMBL/GenBank/DDBJ whole genome shotgun (WGS) entry which is preliminary data.</text>
</comment>
<gene>
    <name evidence="2" type="ORF">EDD79_100325</name>
</gene>
<dbReference type="GO" id="GO:0035438">
    <property type="term" value="F:cyclic-di-GMP binding"/>
    <property type="evidence" value="ECO:0007669"/>
    <property type="project" value="InterPro"/>
</dbReference>
<proteinExistence type="predicted"/>
<keyword evidence="2" id="KW-0969">Cilium</keyword>
<evidence type="ECO:0000313" key="2">
    <source>
        <dbReference type="EMBL" id="TCQ06600.1"/>
    </source>
</evidence>
<evidence type="ECO:0000313" key="3">
    <source>
        <dbReference type="Proteomes" id="UP000295504"/>
    </source>
</evidence>
<feature type="domain" description="PilZ" evidence="1">
    <location>
        <begin position="92"/>
        <end position="200"/>
    </location>
</feature>
<evidence type="ECO:0000259" key="1">
    <source>
        <dbReference type="Pfam" id="PF07238"/>
    </source>
</evidence>
<dbReference type="RefSeq" id="WP_132847483.1">
    <property type="nucleotide sequence ID" value="NZ_CP058648.1"/>
</dbReference>
<protein>
    <submittedName>
        <fullName evidence="2">C-di-GMP-binding flagellar brake protein YcgR</fullName>
    </submittedName>
</protein>
<keyword evidence="2" id="KW-0282">Flagellum</keyword>